<evidence type="ECO:0000256" key="3">
    <source>
        <dbReference type="ARBA" id="ARBA00022475"/>
    </source>
</evidence>
<keyword evidence="3 7" id="KW-1003">Cell membrane</keyword>
<keyword evidence="5 7" id="KW-1133">Transmembrane helix</keyword>
<evidence type="ECO:0000256" key="2">
    <source>
        <dbReference type="ARBA" id="ARBA00010792"/>
    </source>
</evidence>
<evidence type="ECO:0000256" key="7">
    <source>
        <dbReference type="RuleBase" id="RU367016"/>
    </source>
</evidence>
<evidence type="ECO:0000256" key="4">
    <source>
        <dbReference type="ARBA" id="ARBA00022692"/>
    </source>
</evidence>
<dbReference type="InterPro" id="IPR032816">
    <property type="entry name" value="VTT_dom"/>
</dbReference>
<evidence type="ECO:0000256" key="5">
    <source>
        <dbReference type="ARBA" id="ARBA00022989"/>
    </source>
</evidence>
<dbReference type="AlphaFoldDB" id="A0A7K1FMH1"/>
<dbReference type="EMBL" id="WLYK01000006">
    <property type="protein sequence ID" value="MTD15361.1"/>
    <property type="molecule type" value="Genomic_DNA"/>
</dbReference>
<dbReference type="PANTHER" id="PTHR30353">
    <property type="entry name" value="INNER MEMBRANE PROTEIN DEDA-RELATED"/>
    <property type="match status" value="1"/>
</dbReference>
<dbReference type="Pfam" id="PF09335">
    <property type="entry name" value="VTT_dom"/>
    <property type="match status" value="1"/>
</dbReference>
<dbReference type="Proteomes" id="UP000460221">
    <property type="component" value="Unassembled WGS sequence"/>
</dbReference>
<protein>
    <recommendedName>
        <fullName evidence="8">VTT domain-containing protein</fullName>
    </recommendedName>
</protein>
<dbReference type="InterPro" id="IPR032818">
    <property type="entry name" value="DedA-like"/>
</dbReference>
<evidence type="ECO:0000259" key="8">
    <source>
        <dbReference type="Pfam" id="PF09335"/>
    </source>
</evidence>
<dbReference type="PANTHER" id="PTHR30353:SF0">
    <property type="entry name" value="TRANSMEMBRANE PROTEIN"/>
    <property type="match status" value="1"/>
</dbReference>
<accession>A0A7K1FMH1</accession>
<sequence>MPSWVTGQPFLIAASILAVIVFCRAQATYWIARGAATGALRSRFSAKLSGPGVQRATRIVHRYGPPVITVSFLTVGFQTVMNAAAGLTRMPFGRYLLAMIPGCLLWAVLYATVGLAAIEGAIWLAVSSPWAAIAVGAVLVGGLVWWALRRRARRREDPVAPLVAEQQ</sequence>
<comment type="caution">
    <text evidence="9">The sequence shown here is derived from an EMBL/GenBank/DDBJ whole genome shotgun (WGS) entry which is preliminary data.</text>
</comment>
<keyword evidence="10" id="KW-1185">Reference proteome</keyword>
<organism evidence="9 10">
    <name type="scientific">Nakamurella alba</name>
    <dbReference type="NCBI Taxonomy" id="2665158"/>
    <lineage>
        <taxon>Bacteria</taxon>
        <taxon>Bacillati</taxon>
        <taxon>Actinomycetota</taxon>
        <taxon>Actinomycetes</taxon>
        <taxon>Nakamurellales</taxon>
        <taxon>Nakamurellaceae</taxon>
        <taxon>Nakamurella</taxon>
    </lineage>
</organism>
<comment type="caution">
    <text evidence="7">Lacks conserved residue(s) required for the propagation of feature annotation.</text>
</comment>
<feature type="domain" description="VTT" evidence="8">
    <location>
        <begin position="11"/>
        <end position="114"/>
    </location>
</feature>
<evidence type="ECO:0000313" key="9">
    <source>
        <dbReference type="EMBL" id="MTD15361.1"/>
    </source>
</evidence>
<feature type="transmembrane region" description="Helical" evidence="7">
    <location>
        <begin position="130"/>
        <end position="148"/>
    </location>
</feature>
<feature type="transmembrane region" description="Helical" evidence="7">
    <location>
        <begin position="95"/>
        <end position="118"/>
    </location>
</feature>
<evidence type="ECO:0000313" key="10">
    <source>
        <dbReference type="Proteomes" id="UP000460221"/>
    </source>
</evidence>
<dbReference type="GO" id="GO:0005886">
    <property type="term" value="C:plasma membrane"/>
    <property type="evidence" value="ECO:0007669"/>
    <property type="project" value="UniProtKB-SubCell"/>
</dbReference>
<evidence type="ECO:0000256" key="1">
    <source>
        <dbReference type="ARBA" id="ARBA00004651"/>
    </source>
</evidence>
<dbReference type="RefSeq" id="WP_154769381.1">
    <property type="nucleotide sequence ID" value="NZ_WLYK01000006.1"/>
</dbReference>
<gene>
    <name evidence="9" type="ORF">GIS00_15585</name>
</gene>
<name>A0A7K1FMH1_9ACTN</name>
<keyword evidence="4 7" id="KW-0812">Transmembrane</keyword>
<keyword evidence="6 7" id="KW-0472">Membrane</keyword>
<comment type="subcellular location">
    <subcellularLocation>
        <location evidence="1 7">Cell membrane</location>
        <topology evidence="1 7">Multi-pass membrane protein</topology>
    </subcellularLocation>
</comment>
<comment type="similarity">
    <text evidence="2 7">Belongs to the DedA family.</text>
</comment>
<evidence type="ECO:0000256" key="6">
    <source>
        <dbReference type="ARBA" id="ARBA00023136"/>
    </source>
</evidence>
<reference evidence="9 10" key="1">
    <citation type="submission" date="2019-11" db="EMBL/GenBank/DDBJ databases">
        <authorList>
            <person name="Jiang L.-Q."/>
        </authorList>
    </citation>
    <scope>NUCLEOTIDE SEQUENCE [LARGE SCALE GENOMIC DNA]</scope>
    <source>
        <strain evidence="9 10">YIM 132087</strain>
    </source>
</reference>
<proteinExistence type="inferred from homology"/>